<dbReference type="Proteomes" id="UP000541154">
    <property type="component" value="Unassembled WGS sequence"/>
</dbReference>
<dbReference type="Gene3D" id="4.10.240.10">
    <property type="entry name" value="Zn(2)-C6 fungal-type DNA-binding domain"/>
    <property type="match status" value="1"/>
</dbReference>
<gene>
    <name evidence="6" type="ORF">ETB97_009879</name>
</gene>
<evidence type="ECO:0000256" key="5">
    <source>
        <dbReference type="SAM" id="MobiDB-lite"/>
    </source>
</evidence>
<accession>A0A8H6ADX6</accession>
<dbReference type="InterPro" id="IPR052783">
    <property type="entry name" value="Metabolic/Drug-Res_Regulator"/>
</dbReference>
<evidence type="ECO:0000256" key="3">
    <source>
        <dbReference type="ARBA" id="ARBA00023163"/>
    </source>
</evidence>
<dbReference type="GO" id="GO:0008270">
    <property type="term" value="F:zinc ion binding"/>
    <property type="evidence" value="ECO:0007669"/>
    <property type="project" value="InterPro"/>
</dbReference>
<proteinExistence type="predicted"/>
<dbReference type="GO" id="GO:0003677">
    <property type="term" value="F:DNA binding"/>
    <property type="evidence" value="ECO:0007669"/>
    <property type="project" value="UniProtKB-KW"/>
</dbReference>
<keyword evidence="3" id="KW-0804">Transcription</keyword>
<dbReference type="EMBL" id="SPNV01000005">
    <property type="protein sequence ID" value="KAF5866722.1"/>
    <property type="molecule type" value="Genomic_DNA"/>
</dbReference>
<feature type="compositionally biased region" description="Polar residues" evidence="5">
    <location>
        <begin position="1"/>
        <end position="12"/>
    </location>
</feature>
<feature type="region of interest" description="Disordered" evidence="5">
    <location>
        <begin position="1"/>
        <end position="31"/>
    </location>
</feature>
<name>A0A8H6ADX6_PETAA</name>
<evidence type="ECO:0000313" key="6">
    <source>
        <dbReference type="EMBL" id="KAF5866722.1"/>
    </source>
</evidence>
<evidence type="ECO:0000256" key="1">
    <source>
        <dbReference type="ARBA" id="ARBA00023015"/>
    </source>
</evidence>
<evidence type="ECO:0000256" key="4">
    <source>
        <dbReference type="ARBA" id="ARBA00023242"/>
    </source>
</evidence>
<organism evidence="6 7">
    <name type="scientific">Petromyces alliaceus</name>
    <name type="common">Aspergillus alliaceus</name>
    <dbReference type="NCBI Taxonomy" id="209559"/>
    <lineage>
        <taxon>Eukaryota</taxon>
        <taxon>Fungi</taxon>
        <taxon>Dikarya</taxon>
        <taxon>Ascomycota</taxon>
        <taxon>Pezizomycotina</taxon>
        <taxon>Eurotiomycetes</taxon>
        <taxon>Eurotiomycetidae</taxon>
        <taxon>Eurotiales</taxon>
        <taxon>Aspergillaceae</taxon>
        <taxon>Aspergillus</taxon>
        <taxon>Aspergillus subgen. Circumdati</taxon>
    </lineage>
</organism>
<keyword evidence="4" id="KW-0539">Nucleus</keyword>
<dbReference type="InterPro" id="IPR036864">
    <property type="entry name" value="Zn2-C6_fun-type_DNA-bd_sf"/>
</dbReference>
<keyword evidence="1" id="KW-0805">Transcription regulation</keyword>
<dbReference type="AlphaFoldDB" id="A0A8H6ADX6"/>
<dbReference type="PANTHER" id="PTHR47655">
    <property type="entry name" value="QUINIC ACID UTILIZATION ACTIVATOR"/>
    <property type="match status" value="1"/>
</dbReference>
<protein>
    <recommendedName>
        <fullName evidence="8">Zn(2)-C6 fungal-type domain-containing protein</fullName>
    </recommendedName>
</protein>
<keyword evidence="7" id="KW-1185">Reference proteome</keyword>
<dbReference type="GO" id="GO:0000981">
    <property type="term" value="F:DNA-binding transcription factor activity, RNA polymerase II-specific"/>
    <property type="evidence" value="ECO:0007669"/>
    <property type="project" value="InterPro"/>
</dbReference>
<dbReference type="PANTHER" id="PTHR47655:SF4">
    <property type="entry name" value="ZN(II)2CYS6 TRANSCRIPTION FACTOR (EUROFUNG)"/>
    <property type="match status" value="1"/>
</dbReference>
<reference evidence="6 7" key="1">
    <citation type="submission" date="2019-04" db="EMBL/GenBank/DDBJ databases">
        <title>Aspergillus burnettii sp. nov., novel species from soil in southeast Queensland.</title>
        <authorList>
            <person name="Gilchrist C.L.M."/>
            <person name="Pitt J.I."/>
            <person name="Lange L."/>
            <person name="Lacey H.J."/>
            <person name="Vuong D."/>
            <person name="Midgley D.J."/>
            <person name="Greenfield P."/>
            <person name="Bradbury M."/>
            <person name="Lacey E."/>
            <person name="Busk P.K."/>
            <person name="Pilgaard B."/>
            <person name="Chooi Y.H."/>
            <person name="Piggott A.M."/>
        </authorList>
    </citation>
    <scope>NUCLEOTIDE SEQUENCE [LARGE SCALE GENOMIC DNA]</scope>
    <source>
        <strain evidence="6 7">FRR 5400</strain>
    </source>
</reference>
<evidence type="ECO:0000313" key="7">
    <source>
        <dbReference type="Proteomes" id="UP000541154"/>
    </source>
</evidence>
<feature type="compositionally biased region" description="Basic and acidic residues" evidence="5">
    <location>
        <begin position="16"/>
        <end position="26"/>
    </location>
</feature>
<comment type="caution">
    <text evidence="6">The sequence shown here is derived from an EMBL/GenBank/DDBJ whole genome shotgun (WGS) entry which is preliminary data.</text>
</comment>
<sequence>MKKRQSSSSFEQEGSLDNRPRKRCDGESPCGRCTLDKTSCNYGERKTAREKVYPSGYVEMLEEQQGWLIYALQKLYRHTSQGEGWPGQPLTCEEDGQPLTHDLLYHLGALNKPKYEELEEVVDMREKAKCMTSSTLIKTKPEIAQPVPFSPATSDTFAGQYPSALSASTFSSQQGPDLSNDLQITELPSGIFAPWTTLEDRADTSCDHLQQWPYSSGTSNNTDLTLGFDYLAMPFDDPFASLISRL</sequence>
<keyword evidence="2" id="KW-0238">DNA-binding</keyword>
<evidence type="ECO:0008006" key="8">
    <source>
        <dbReference type="Google" id="ProtNLM"/>
    </source>
</evidence>
<evidence type="ECO:0000256" key="2">
    <source>
        <dbReference type="ARBA" id="ARBA00023125"/>
    </source>
</evidence>